<dbReference type="RefSeq" id="WP_109618877.1">
    <property type="nucleotide sequence ID" value="NZ_QGDO01000003.1"/>
</dbReference>
<reference evidence="11 12" key="1">
    <citation type="submission" date="2018-03" db="EMBL/GenBank/DDBJ databases">
        <title>Genomic Encyclopedia of Archaeal and Bacterial Type Strains, Phase II (KMG-II): from individual species to whole genera.</title>
        <authorList>
            <person name="Goeker M."/>
        </authorList>
    </citation>
    <scope>NUCLEOTIDE SEQUENCE [LARGE SCALE GENOMIC DNA]</scope>
    <source>
        <strain evidence="11 12">DSM 28229</strain>
    </source>
</reference>
<dbReference type="InterPro" id="IPR036969">
    <property type="entry name" value="Citrate_synthase_sf"/>
</dbReference>
<gene>
    <name evidence="11" type="ORF">BC781_103415</name>
</gene>
<dbReference type="GO" id="GO:0036440">
    <property type="term" value="F:citrate synthase activity"/>
    <property type="evidence" value="ECO:0007669"/>
    <property type="project" value="UniProtKB-EC"/>
</dbReference>
<name>A0A315Z9C7_SEDFL</name>
<dbReference type="PANTHER" id="PTHR42871:SF1">
    <property type="entry name" value="CITRATE SYNTHASE"/>
    <property type="match status" value="1"/>
</dbReference>
<dbReference type="PROSITE" id="PS00480">
    <property type="entry name" value="CITRATE_SYNTHASE"/>
    <property type="match status" value="1"/>
</dbReference>
<keyword evidence="12" id="KW-1185">Reference proteome</keyword>
<comment type="similarity">
    <text evidence="2 7 10">Belongs to the citrate synthase family.</text>
</comment>
<evidence type="ECO:0000256" key="1">
    <source>
        <dbReference type="ARBA" id="ARBA00004751"/>
    </source>
</evidence>
<comment type="caution">
    <text evidence="11">The sequence shown here is derived from an EMBL/GenBank/DDBJ whole genome shotgun (WGS) entry which is preliminary data.</text>
</comment>
<evidence type="ECO:0000256" key="4">
    <source>
        <dbReference type="ARBA" id="ARBA00022679"/>
    </source>
</evidence>
<dbReference type="InterPro" id="IPR016142">
    <property type="entry name" value="Citrate_synth-like_lrg_a-sub"/>
</dbReference>
<dbReference type="OrthoDB" id="9800864at2"/>
<dbReference type="PRINTS" id="PR00143">
    <property type="entry name" value="CITRTSNTHASE"/>
</dbReference>
<dbReference type="AlphaFoldDB" id="A0A315Z9C7"/>
<dbReference type="Pfam" id="PF00285">
    <property type="entry name" value="Citrate_synt"/>
    <property type="match status" value="1"/>
</dbReference>
<evidence type="ECO:0000256" key="6">
    <source>
        <dbReference type="NCBIfam" id="TIGR01798"/>
    </source>
</evidence>
<evidence type="ECO:0000256" key="10">
    <source>
        <dbReference type="RuleBase" id="RU003406"/>
    </source>
</evidence>
<dbReference type="FunFam" id="1.10.230.10:FF:000002">
    <property type="entry name" value="Citrate synthase"/>
    <property type="match status" value="1"/>
</dbReference>
<dbReference type="Gene3D" id="1.10.230.10">
    <property type="entry name" value="Cytochrome P450-Terp, domain 2"/>
    <property type="match status" value="1"/>
</dbReference>
<evidence type="ECO:0000313" key="12">
    <source>
        <dbReference type="Proteomes" id="UP000245535"/>
    </source>
</evidence>
<sequence>MNKTAQLQYDGNTYEIPVLEGSEGEKALDISKLRATSGLITLDVGFKNTGSTTSNVTFLDGEKGILRHRGYSIEDLAEKSSFLEVAYLLIYGELPDAQTFENWSSRIMKHSLVHEDIRKIFDGFPSTAHPMGVLSSLVTSLTAFHPESIDPNRDSAAIDLTIVRLLAKLPTLAAWSFKNSQGLPLEYPNAKNDYVSNFMQMMFKNKHMDYDVDPVIMDAMNKLLILHADHEQNCSAATVRVVGSSLSSLYVAVSAGINALWGSLHGGANQAVIEMLETIQADGGNIDKFIAKAKDKNDPFRLMGFGHRVYKNFDPRSRIIKKAADDILDRLGVNDPLLDIAKKLEDIALTDPYFVEKKLYPNVDFYSGIIYKALGFPTEMFTVLFALGRLPGWIAQWKESREMVQPISRPRQVYTGETHRAYPEDRTVAKETVIA</sequence>
<evidence type="ECO:0000256" key="9">
    <source>
        <dbReference type="RuleBase" id="RU003370"/>
    </source>
</evidence>
<evidence type="ECO:0000313" key="11">
    <source>
        <dbReference type="EMBL" id="PWJ42165.1"/>
    </source>
</evidence>
<dbReference type="InterPro" id="IPR016143">
    <property type="entry name" value="Citrate_synth-like_sm_a-sub"/>
</dbReference>
<evidence type="ECO:0000256" key="2">
    <source>
        <dbReference type="ARBA" id="ARBA00010566"/>
    </source>
</evidence>
<dbReference type="Proteomes" id="UP000245535">
    <property type="component" value="Unassembled WGS sequence"/>
</dbReference>
<evidence type="ECO:0000256" key="7">
    <source>
        <dbReference type="PIRNR" id="PIRNR001369"/>
    </source>
</evidence>
<dbReference type="UniPathway" id="UPA00223">
    <property type="reaction ID" value="UER00717"/>
</dbReference>
<dbReference type="InterPro" id="IPR010953">
    <property type="entry name" value="Citrate_synthase_typ-I"/>
</dbReference>
<dbReference type="InterPro" id="IPR002020">
    <property type="entry name" value="Citrate_synthase"/>
</dbReference>
<dbReference type="Gene3D" id="2.20.28.60">
    <property type="match status" value="1"/>
</dbReference>
<feature type="active site" evidence="8">
    <location>
        <position position="307"/>
    </location>
</feature>
<dbReference type="PANTHER" id="PTHR42871">
    <property type="entry name" value="CITRATE SYNTHASE"/>
    <property type="match status" value="1"/>
</dbReference>
<protein>
    <recommendedName>
        <fullName evidence="6 7">Citrate synthase</fullName>
    </recommendedName>
</protein>
<evidence type="ECO:0000256" key="5">
    <source>
        <dbReference type="ARBA" id="ARBA00049288"/>
    </source>
</evidence>
<dbReference type="NCBIfam" id="NF004126">
    <property type="entry name" value="PRK05614.1"/>
    <property type="match status" value="1"/>
</dbReference>
<dbReference type="NCBIfam" id="TIGR01798">
    <property type="entry name" value="cit_synth_I"/>
    <property type="match status" value="1"/>
</dbReference>
<dbReference type="PIRSF" id="PIRSF001369">
    <property type="entry name" value="Citrate_synth"/>
    <property type="match status" value="1"/>
</dbReference>
<keyword evidence="4 7" id="KW-0808">Transferase</keyword>
<proteinExistence type="inferred from homology"/>
<dbReference type="EMBL" id="QGDO01000003">
    <property type="protein sequence ID" value="PWJ42165.1"/>
    <property type="molecule type" value="Genomic_DNA"/>
</dbReference>
<evidence type="ECO:0000256" key="8">
    <source>
        <dbReference type="PIRSR" id="PIRSR001369-1"/>
    </source>
</evidence>
<dbReference type="GO" id="GO:0005737">
    <property type="term" value="C:cytoplasm"/>
    <property type="evidence" value="ECO:0007669"/>
    <property type="project" value="InterPro"/>
</dbReference>
<dbReference type="InterPro" id="IPR019810">
    <property type="entry name" value="Citrate_synthase_AS"/>
</dbReference>
<dbReference type="Gene3D" id="1.10.580.10">
    <property type="entry name" value="Citrate Synthase, domain 1"/>
    <property type="match status" value="1"/>
</dbReference>
<evidence type="ECO:0000256" key="3">
    <source>
        <dbReference type="ARBA" id="ARBA00022532"/>
    </source>
</evidence>
<keyword evidence="3 9" id="KW-0816">Tricarboxylic acid cycle</keyword>
<dbReference type="SUPFAM" id="SSF48256">
    <property type="entry name" value="Citrate synthase"/>
    <property type="match status" value="1"/>
</dbReference>
<comment type="pathway">
    <text evidence="1 9">Carbohydrate metabolism; tricarboxylic acid cycle; isocitrate from oxaloacetate: step 1/2.</text>
</comment>
<dbReference type="InterPro" id="IPR024176">
    <property type="entry name" value="Citrate_synthase_bac-typ"/>
</dbReference>
<dbReference type="GO" id="GO:0006099">
    <property type="term" value="P:tricarboxylic acid cycle"/>
    <property type="evidence" value="ECO:0007669"/>
    <property type="project" value="UniProtKB-UniRule"/>
</dbReference>
<feature type="active site" evidence="8">
    <location>
        <position position="364"/>
    </location>
</feature>
<organism evidence="11 12">
    <name type="scientific">Sediminitomix flava</name>
    <dbReference type="NCBI Taxonomy" id="379075"/>
    <lineage>
        <taxon>Bacteria</taxon>
        <taxon>Pseudomonadati</taxon>
        <taxon>Bacteroidota</taxon>
        <taxon>Cytophagia</taxon>
        <taxon>Cytophagales</taxon>
        <taxon>Flammeovirgaceae</taxon>
        <taxon>Sediminitomix</taxon>
    </lineage>
</organism>
<dbReference type="CDD" id="cd06114">
    <property type="entry name" value="EcCS_like"/>
    <property type="match status" value="1"/>
</dbReference>
<comment type="catalytic activity">
    <reaction evidence="5 9">
        <text>oxaloacetate + acetyl-CoA + H2O = citrate + CoA + H(+)</text>
        <dbReference type="Rhea" id="RHEA:16845"/>
        <dbReference type="ChEBI" id="CHEBI:15377"/>
        <dbReference type="ChEBI" id="CHEBI:15378"/>
        <dbReference type="ChEBI" id="CHEBI:16452"/>
        <dbReference type="ChEBI" id="CHEBI:16947"/>
        <dbReference type="ChEBI" id="CHEBI:57287"/>
        <dbReference type="ChEBI" id="CHEBI:57288"/>
        <dbReference type="EC" id="2.3.3.16"/>
    </reaction>
</comment>
<accession>A0A315Z9C7</accession>